<evidence type="ECO:0000256" key="13">
    <source>
        <dbReference type="RuleBase" id="RU003785"/>
    </source>
</evidence>
<keyword evidence="4 10" id="KW-0808">Transferase</keyword>
<evidence type="ECO:0000256" key="2">
    <source>
        <dbReference type="ARBA" id="ARBA00003213"/>
    </source>
</evidence>
<dbReference type="PANTHER" id="PTHR11088:SF60">
    <property type="entry name" value="TRNA DIMETHYLALLYLTRANSFERASE"/>
    <property type="match status" value="1"/>
</dbReference>
<dbReference type="HAMAP" id="MF_00185">
    <property type="entry name" value="IPP_trans"/>
    <property type="match status" value="1"/>
</dbReference>
<dbReference type="EC" id="2.5.1.75" evidence="10"/>
<accession>A0A2R3QEW4</accession>
<dbReference type="GO" id="GO:0005524">
    <property type="term" value="F:ATP binding"/>
    <property type="evidence" value="ECO:0007669"/>
    <property type="project" value="UniProtKB-UniRule"/>
</dbReference>
<dbReference type="InterPro" id="IPR027417">
    <property type="entry name" value="P-loop_NTPase"/>
</dbReference>
<keyword evidence="5 10" id="KW-0819">tRNA processing</keyword>
<keyword evidence="15" id="KW-1185">Reference proteome</keyword>
<reference evidence="14 15" key="1">
    <citation type="submission" date="2018-03" db="EMBL/GenBank/DDBJ databases">
        <title>Genome sequencing of Melaminivora sp.</title>
        <authorList>
            <person name="Kim S.-J."/>
            <person name="Heo J."/>
            <person name="Ahn J.-H."/>
            <person name="Kwon S.-W."/>
        </authorList>
    </citation>
    <scope>NUCLEOTIDE SEQUENCE [LARGE SCALE GENOMIC DNA]</scope>
    <source>
        <strain evidence="14 15">SC2-9</strain>
    </source>
</reference>
<dbReference type="KEGG" id="mela:C6568_13880"/>
<organism evidence="14 15">
    <name type="scientific">Melaminivora suipulveris</name>
    <dbReference type="NCBI Taxonomy" id="2109913"/>
    <lineage>
        <taxon>Bacteria</taxon>
        <taxon>Pseudomonadati</taxon>
        <taxon>Pseudomonadota</taxon>
        <taxon>Betaproteobacteria</taxon>
        <taxon>Burkholderiales</taxon>
        <taxon>Comamonadaceae</taxon>
        <taxon>Melaminivora</taxon>
    </lineage>
</organism>
<evidence type="ECO:0000256" key="9">
    <source>
        <dbReference type="ARBA" id="ARBA00049563"/>
    </source>
</evidence>
<dbReference type="SUPFAM" id="SSF52540">
    <property type="entry name" value="P-loop containing nucleoside triphosphate hydrolases"/>
    <property type="match status" value="1"/>
</dbReference>
<comment type="catalytic activity">
    <reaction evidence="9 10 11">
        <text>adenosine(37) in tRNA + dimethylallyl diphosphate = N(6)-dimethylallyladenosine(37) in tRNA + diphosphate</text>
        <dbReference type="Rhea" id="RHEA:26482"/>
        <dbReference type="Rhea" id="RHEA-COMP:10162"/>
        <dbReference type="Rhea" id="RHEA-COMP:10375"/>
        <dbReference type="ChEBI" id="CHEBI:33019"/>
        <dbReference type="ChEBI" id="CHEBI:57623"/>
        <dbReference type="ChEBI" id="CHEBI:74411"/>
        <dbReference type="ChEBI" id="CHEBI:74415"/>
        <dbReference type="EC" id="2.5.1.75"/>
    </reaction>
</comment>
<gene>
    <name evidence="10" type="primary">miaA</name>
    <name evidence="14" type="ORF">C6568_13880</name>
</gene>
<evidence type="ECO:0000256" key="4">
    <source>
        <dbReference type="ARBA" id="ARBA00022679"/>
    </source>
</evidence>
<feature type="region of interest" description="Interaction with substrate tRNA" evidence="10">
    <location>
        <begin position="44"/>
        <end position="47"/>
    </location>
</feature>
<evidence type="ECO:0000256" key="7">
    <source>
        <dbReference type="ARBA" id="ARBA00022840"/>
    </source>
</evidence>
<evidence type="ECO:0000256" key="10">
    <source>
        <dbReference type="HAMAP-Rule" id="MF_00185"/>
    </source>
</evidence>
<keyword evidence="6 10" id="KW-0547">Nucleotide-binding</keyword>
<dbReference type="OrthoDB" id="9776390at2"/>
<dbReference type="GO" id="GO:0006400">
    <property type="term" value="P:tRNA modification"/>
    <property type="evidence" value="ECO:0007669"/>
    <property type="project" value="TreeGrafter"/>
</dbReference>
<dbReference type="PANTHER" id="PTHR11088">
    <property type="entry name" value="TRNA DIMETHYLALLYLTRANSFERASE"/>
    <property type="match status" value="1"/>
</dbReference>
<feature type="region of interest" description="Interaction with substrate tRNA" evidence="10">
    <location>
        <begin position="286"/>
        <end position="293"/>
    </location>
</feature>
<dbReference type="Proteomes" id="UP000237925">
    <property type="component" value="Chromosome"/>
</dbReference>
<evidence type="ECO:0000256" key="6">
    <source>
        <dbReference type="ARBA" id="ARBA00022741"/>
    </source>
</evidence>
<evidence type="ECO:0000313" key="15">
    <source>
        <dbReference type="Proteomes" id="UP000237925"/>
    </source>
</evidence>
<dbReference type="EMBL" id="CP027667">
    <property type="protein sequence ID" value="AVO50214.1"/>
    <property type="molecule type" value="Genomic_DNA"/>
</dbReference>
<keyword evidence="7 10" id="KW-0067">ATP-binding</keyword>
<dbReference type="InterPro" id="IPR018022">
    <property type="entry name" value="IPT"/>
</dbReference>
<feature type="site" description="Interaction with substrate tRNA" evidence="10">
    <location>
        <position position="110"/>
    </location>
</feature>
<proteinExistence type="inferred from homology"/>
<dbReference type="InterPro" id="IPR039657">
    <property type="entry name" value="Dimethylallyltransferase"/>
</dbReference>
<evidence type="ECO:0000256" key="1">
    <source>
        <dbReference type="ARBA" id="ARBA00001946"/>
    </source>
</evidence>
<evidence type="ECO:0000313" key="14">
    <source>
        <dbReference type="EMBL" id="AVO50214.1"/>
    </source>
</evidence>
<dbReference type="RefSeq" id="WP_106684665.1">
    <property type="nucleotide sequence ID" value="NZ_CP027667.1"/>
</dbReference>
<dbReference type="FunFam" id="1.10.20.140:FF:000001">
    <property type="entry name" value="tRNA dimethylallyltransferase"/>
    <property type="match status" value="1"/>
</dbReference>
<comment type="similarity">
    <text evidence="3 10 13">Belongs to the IPP transferase family.</text>
</comment>
<evidence type="ECO:0000256" key="12">
    <source>
        <dbReference type="RuleBase" id="RU003784"/>
    </source>
</evidence>
<feature type="binding site" evidence="10">
    <location>
        <begin position="15"/>
        <end position="22"/>
    </location>
    <ligand>
        <name>ATP</name>
        <dbReference type="ChEBI" id="CHEBI:30616"/>
    </ligand>
</feature>
<evidence type="ECO:0000256" key="8">
    <source>
        <dbReference type="ARBA" id="ARBA00022842"/>
    </source>
</evidence>
<keyword evidence="8 10" id="KW-0460">Magnesium</keyword>
<feature type="binding site" evidence="10">
    <location>
        <begin position="17"/>
        <end position="22"/>
    </location>
    <ligand>
        <name>substrate</name>
    </ligand>
</feature>
<sequence length="327" mass="35245">MRTDAGLLAPIALAGPTASGKTAGALAIAAALAPRVPVEIISVDSALVYRGMDIGTAKPTPAELAAVPHHLIDIRDPREAYSAAEFVQDATRLIADIQARGALPLLVGGTMLYFKALMDGIDDMPPADAAVRARLDQRAAAIGWPAMHAELARIDPPTAARLAPGDSQRIQRALEVWHVSGRPLSSFHTTKNGADRPSPIATGALFSLEPQDRAWLHARIAERFTAMLAAGFLDEVMRLRARGDLHLQLPSMRCVGYRQAWESLDGTHPLATLPERGIAATRQLAKRQITWLRGMPDRHVIACDGPHALAQLVQAARERLQTREGWA</sequence>
<dbReference type="AlphaFoldDB" id="A0A2R3QEW4"/>
<comment type="function">
    <text evidence="2 10 12">Catalyzes the transfer of a dimethylallyl group onto the adenine at position 37 in tRNAs that read codons beginning with uridine, leading to the formation of N6-(dimethylallyl)adenosine (i(6)A).</text>
</comment>
<name>A0A2R3QEW4_9BURK</name>
<feature type="region of interest" description="Interaction with substrate tRNA" evidence="10">
    <location>
        <begin position="168"/>
        <end position="172"/>
    </location>
</feature>
<comment type="cofactor">
    <cofactor evidence="1 10">
        <name>Mg(2+)</name>
        <dbReference type="ChEBI" id="CHEBI:18420"/>
    </cofactor>
</comment>
<feature type="site" description="Interaction with substrate tRNA" evidence="10">
    <location>
        <position position="132"/>
    </location>
</feature>
<dbReference type="NCBIfam" id="TIGR00174">
    <property type="entry name" value="miaA"/>
    <property type="match status" value="1"/>
</dbReference>
<dbReference type="GO" id="GO:0052381">
    <property type="term" value="F:tRNA dimethylallyltransferase activity"/>
    <property type="evidence" value="ECO:0007669"/>
    <property type="project" value="UniProtKB-UniRule"/>
</dbReference>
<comment type="subunit">
    <text evidence="10">Monomer.</text>
</comment>
<evidence type="ECO:0000256" key="11">
    <source>
        <dbReference type="RuleBase" id="RU003783"/>
    </source>
</evidence>
<evidence type="ECO:0000256" key="3">
    <source>
        <dbReference type="ARBA" id="ARBA00005842"/>
    </source>
</evidence>
<dbReference type="Gene3D" id="1.10.20.140">
    <property type="match status" value="1"/>
</dbReference>
<dbReference type="Gene3D" id="3.40.50.300">
    <property type="entry name" value="P-loop containing nucleotide triphosphate hydrolases"/>
    <property type="match status" value="1"/>
</dbReference>
<evidence type="ECO:0000256" key="5">
    <source>
        <dbReference type="ARBA" id="ARBA00022694"/>
    </source>
</evidence>
<feature type="region of interest" description="Interaction with substrate tRNA" evidence="10">
    <location>
        <begin position="253"/>
        <end position="258"/>
    </location>
</feature>
<protein>
    <recommendedName>
        <fullName evidence="10">tRNA dimethylallyltransferase</fullName>
        <ecNumber evidence="10">2.5.1.75</ecNumber>
    </recommendedName>
    <alternativeName>
        <fullName evidence="10">Dimethylallyl diphosphate:tRNA dimethylallyltransferase</fullName>
        <shortName evidence="10">DMAPP:tRNA dimethylallyltransferase</shortName>
        <shortName evidence="10">DMATase</shortName>
    </alternativeName>
    <alternativeName>
        <fullName evidence="10">Isopentenyl-diphosphate:tRNA isopentenyltransferase</fullName>
        <shortName evidence="10">IPP transferase</shortName>
        <shortName evidence="10">IPPT</shortName>
        <shortName evidence="10">IPTase</shortName>
    </alternativeName>
</protein>
<dbReference type="Pfam" id="PF01715">
    <property type="entry name" value="IPPT"/>
    <property type="match status" value="1"/>
</dbReference>